<keyword evidence="2" id="KW-0238">DNA-binding</keyword>
<evidence type="ECO:0000256" key="2">
    <source>
        <dbReference type="ARBA" id="ARBA00023125"/>
    </source>
</evidence>
<protein>
    <submittedName>
        <fullName evidence="6">DeoR family transcriptional regulator</fullName>
    </submittedName>
</protein>
<dbReference type="InterPro" id="IPR018356">
    <property type="entry name" value="Tscrpt_reg_HTH_DeoR_CS"/>
</dbReference>
<dbReference type="SUPFAM" id="SSF46785">
    <property type="entry name" value="Winged helix' DNA-binding domain"/>
    <property type="match status" value="1"/>
</dbReference>
<feature type="domain" description="HTH arsR-type" evidence="4">
    <location>
        <begin position="1"/>
        <end position="82"/>
    </location>
</feature>
<dbReference type="InterPro" id="IPR036390">
    <property type="entry name" value="WH_DNA-bd_sf"/>
</dbReference>
<dbReference type="GO" id="GO:0003700">
    <property type="term" value="F:DNA-binding transcription factor activity"/>
    <property type="evidence" value="ECO:0007669"/>
    <property type="project" value="InterPro"/>
</dbReference>
<dbReference type="InterPro" id="IPR014036">
    <property type="entry name" value="DeoR-like_C"/>
</dbReference>
<comment type="caution">
    <text evidence="6">The sequence shown here is derived from an EMBL/GenBank/DDBJ whole genome shotgun (WGS) entry which is preliminary data.</text>
</comment>
<sequence>MLTEERRQIIMSILVVHGTVSLVDLSRTVRASEVTVRRDLRALESSGLIVRHRGGASVTRLGMDEPTFRDKSQVASDEKQAIAGLAATLLEDGEVVMLLAGTTTQALAQRLVRRRLMIVTNSVLVADALCDARDVEVVLLGGVLRGSIRGVVGGDAESHVSRFRFDKVFMSGNGISARNGLSTPNAHVASIDRRTTERSRRVVVLADHTKVGIDSPIQTIPPDRIDVLVTDSSAPADEVESFREAGISVMIADARPHP</sequence>
<evidence type="ECO:0000259" key="4">
    <source>
        <dbReference type="PROSITE" id="PS50987"/>
    </source>
</evidence>
<evidence type="ECO:0000313" key="7">
    <source>
        <dbReference type="Proteomes" id="UP001142291"/>
    </source>
</evidence>
<dbReference type="RefSeq" id="WP_204962417.1">
    <property type="nucleotide sequence ID" value="NZ_BAAAUR010000003.1"/>
</dbReference>
<keyword evidence="7" id="KW-1185">Reference proteome</keyword>
<dbReference type="PANTHER" id="PTHR30363">
    <property type="entry name" value="HTH-TYPE TRANSCRIPTIONAL REGULATOR SRLR-RELATED"/>
    <property type="match status" value="1"/>
</dbReference>
<dbReference type="PROSITE" id="PS50987">
    <property type="entry name" value="HTH_ARSR_2"/>
    <property type="match status" value="1"/>
</dbReference>
<evidence type="ECO:0000256" key="3">
    <source>
        <dbReference type="ARBA" id="ARBA00023163"/>
    </source>
</evidence>
<dbReference type="InterPro" id="IPR050313">
    <property type="entry name" value="Carb_Metab_HTH_regulators"/>
</dbReference>
<keyword evidence="3" id="KW-0804">Transcription</keyword>
<organism evidence="6 7">
    <name type="scientific">Microbacterium dextranolyticum</name>
    <dbReference type="NCBI Taxonomy" id="36806"/>
    <lineage>
        <taxon>Bacteria</taxon>
        <taxon>Bacillati</taxon>
        <taxon>Actinomycetota</taxon>
        <taxon>Actinomycetes</taxon>
        <taxon>Micrococcales</taxon>
        <taxon>Microbacteriaceae</taxon>
        <taxon>Microbacterium</taxon>
    </lineage>
</organism>
<dbReference type="PRINTS" id="PR00037">
    <property type="entry name" value="HTHLACR"/>
</dbReference>
<name>A0A9W6M5M5_9MICO</name>
<dbReference type="SMART" id="SM00420">
    <property type="entry name" value="HTH_DEOR"/>
    <property type="match status" value="1"/>
</dbReference>
<reference evidence="6" key="2">
    <citation type="submission" date="2023-01" db="EMBL/GenBank/DDBJ databases">
        <authorList>
            <person name="Sun Q."/>
            <person name="Evtushenko L."/>
        </authorList>
    </citation>
    <scope>NUCLEOTIDE SEQUENCE</scope>
    <source>
        <strain evidence="6">VKM Ac-1940</strain>
    </source>
</reference>
<dbReference type="Pfam" id="PF08220">
    <property type="entry name" value="HTH_DeoR"/>
    <property type="match status" value="1"/>
</dbReference>
<dbReference type="PANTHER" id="PTHR30363:SF44">
    <property type="entry name" value="AGA OPERON TRANSCRIPTIONAL REPRESSOR-RELATED"/>
    <property type="match status" value="1"/>
</dbReference>
<gene>
    <name evidence="6" type="ORF">GCM10017591_08320</name>
</gene>
<dbReference type="AlphaFoldDB" id="A0A9W6M5M5"/>
<dbReference type="Gene3D" id="3.40.50.1360">
    <property type="match status" value="1"/>
</dbReference>
<dbReference type="InterPro" id="IPR001034">
    <property type="entry name" value="DeoR_HTH"/>
</dbReference>
<dbReference type="Pfam" id="PF00455">
    <property type="entry name" value="DeoRC"/>
    <property type="match status" value="1"/>
</dbReference>
<dbReference type="SMART" id="SM01134">
    <property type="entry name" value="DeoRC"/>
    <property type="match status" value="1"/>
</dbReference>
<proteinExistence type="predicted"/>
<dbReference type="InterPro" id="IPR036388">
    <property type="entry name" value="WH-like_DNA-bd_sf"/>
</dbReference>
<dbReference type="PROSITE" id="PS51000">
    <property type="entry name" value="HTH_DEOR_2"/>
    <property type="match status" value="1"/>
</dbReference>
<dbReference type="Proteomes" id="UP001142291">
    <property type="component" value="Unassembled WGS sequence"/>
</dbReference>
<evidence type="ECO:0000256" key="1">
    <source>
        <dbReference type="ARBA" id="ARBA00023015"/>
    </source>
</evidence>
<evidence type="ECO:0000259" key="5">
    <source>
        <dbReference type="PROSITE" id="PS51000"/>
    </source>
</evidence>
<dbReference type="EMBL" id="BSER01000004">
    <property type="protein sequence ID" value="GLJ94770.1"/>
    <property type="molecule type" value="Genomic_DNA"/>
</dbReference>
<keyword evidence="1" id="KW-0805">Transcription regulation</keyword>
<dbReference type="GO" id="GO:0003677">
    <property type="term" value="F:DNA binding"/>
    <property type="evidence" value="ECO:0007669"/>
    <property type="project" value="UniProtKB-KW"/>
</dbReference>
<dbReference type="Gene3D" id="1.10.10.10">
    <property type="entry name" value="Winged helix-like DNA-binding domain superfamily/Winged helix DNA-binding domain"/>
    <property type="match status" value="1"/>
</dbReference>
<evidence type="ECO:0000313" key="6">
    <source>
        <dbReference type="EMBL" id="GLJ94770.1"/>
    </source>
</evidence>
<dbReference type="InterPro" id="IPR001845">
    <property type="entry name" value="HTH_ArsR_DNA-bd_dom"/>
</dbReference>
<dbReference type="SUPFAM" id="SSF100950">
    <property type="entry name" value="NagB/RpiA/CoA transferase-like"/>
    <property type="match status" value="1"/>
</dbReference>
<dbReference type="InterPro" id="IPR037171">
    <property type="entry name" value="NagB/RpiA_transferase-like"/>
</dbReference>
<feature type="domain" description="HTH deoR-type" evidence="5">
    <location>
        <begin position="3"/>
        <end position="58"/>
    </location>
</feature>
<reference evidence="6" key="1">
    <citation type="journal article" date="2014" name="Int. J. Syst. Evol. Microbiol.">
        <title>Complete genome sequence of Corynebacterium casei LMG S-19264T (=DSM 44701T), isolated from a smear-ripened cheese.</title>
        <authorList>
            <consortium name="US DOE Joint Genome Institute (JGI-PGF)"/>
            <person name="Walter F."/>
            <person name="Albersmeier A."/>
            <person name="Kalinowski J."/>
            <person name="Ruckert C."/>
        </authorList>
    </citation>
    <scope>NUCLEOTIDE SEQUENCE</scope>
    <source>
        <strain evidence="6">VKM Ac-1940</strain>
    </source>
</reference>
<accession>A0A9W6M5M5</accession>
<dbReference type="PROSITE" id="PS00894">
    <property type="entry name" value="HTH_DEOR_1"/>
    <property type="match status" value="1"/>
</dbReference>